<dbReference type="AlphaFoldDB" id="A0A4P6ZFR3"/>
<evidence type="ECO:0000313" key="1">
    <source>
        <dbReference type="EMBL" id="QBO58359.1"/>
    </source>
</evidence>
<sequence length="420" mass="48771">MRVLYVVGTNLRRNTSANISHNAYVQGLLENGCQVEILMSSSSWGEEDDALPIWTDAKYHIYNSVSLIDRVKSAFKNKIDKTRTNDKKVDVASEFTSGEDTPNHSFKIAIRNIIKTTYDFLFNTSYIYNLDRIWLRNAKHFKETSPYDLIISNSSPASSHKLVLDLFSKKHISKTRWIQIWEDPWFFDLYGGHNEKIRNEEHRLLRAAEEIFYVSPLTLEYQKQHFPNCASKMKHIPLPFLHLSEGTRRENVGNLKFGYFGDYYSKTRNLNPFYDAVVDSETEAYIYGDSDLTLPSTENVTVNGRVTLDRLNLLQNQVEVLVHLCNLKGGQIPGKIYHYSATTKPILFILDGTEREKKMIKEYFIKFNRYHFCENTKENILNTIISFKLGNEELVRQPVSNFAPKQVIAEILHGKMGWRI</sequence>
<dbReference type="RefSeq" id="WP_133439799.1">
    <property type="nucleotide sequence ID" value="NZ_CP037954.1"/>
</dbReference>
<dbReference type="KEGG" id="csal:NBC122_01544"/>
<organism evidence="1 2">
    <name type="scientific">Chryseobacterium salivictor</name>
    <dbReference type="NCBI Taxonomy" id="2547600"/>
    <lineage>
        <taxon>Bacteria</taxon>
        <taxon>Pseudomonadati</taxon>
        <taxon>Bacteroidota</taxon>
        <taxon>Flavobacteriia</taxon>
        <taxon>Flavobacteriales</taxon>
        <taxon>Weeksellaceae</taxon>
        <taxon>Chryseobacterium group</taxon>
        <taxon>Chryseobacterium</taxon>
    </lineage>
</organism>
<dbReference type="Proteomes" id="UP000294419">
    <property type="component" value="Chromosome"/>
</dbReference>
<reference evidence="1 2" key="1">
    <citation type="submission" date="2019-03" db="EMBL/GenBank/DDBJ databases">
        <authorList>
            <person name="Kim H."/>
            <person name="Yu S.-M."/>
        </authorList>
    </citation>
    <scope>NUCLEOTIDE SEQUENCE [LARGE SCALE GENOMIC DNA]</scope>
    <source>
        <strain evidence="1 2">NBC122</strain>
    </source>
</reference>
<keyword evidence="2" id="KW-1185">Reference proteome</keyword>
<dbReference type="SUPFAM" id="SSF53756">
    <property type="entry name" value="UDP-Glycosyltransferase/glycogen phosphorylase"/>
    <property type="match status" value="1"/>
</dbReference>
<protein>
    <submittedName>
        <fullName evidence="1">Uncharacterized protein</fullName>
    </submittedName>
</protein>
<gene>
    <name evidence="1" type="ORF">NBC122_01544</name>
</gene>
<dbReference type="OrthoDB" id="9794575at2"/>
<evidence type="ECO:0000313" key="2">
    <source>
        <dbReference type="Proteomes" id="UP000294419"/>
    </source>
</evidence>
<accession>A0A4P6ZFR3</accession>
<name>A0A4P6ZFR3_9FLAO</name>
<dbReference type="EMBL" id="CP037954">
    <property type="protein sequence ID" value="QBO58359.1"/>
    <property type="molecule type" value="Genomic_DNA"/>
</dbReference>
<proteinExistence type="predicted"/>